<dbReference type="Proteomes" id="UP000258309">
    <property type="component" value="Unassembled WGS sequence"/>
</dbReference>
<name>A0A3E2GWS3_SCYLI</name>
<evidence type="ECO:0000313" key="2">
    <source>
        <dbReference type="EMBL" id="RFU25615.1"/>
    </source>
</evidence>
<reference evidence="2 3" key="1">
    <citation type="submission" date="2018-05" db="EMBL/GenBank/DDBJ databases">
        <title>Draft genome sequence of Scytalidium lignicola DSM 105466, a ubiquitous saprotrophic fungus.</title>
        <authorList>
            <person name="Buettner E."/>
            <person name="Gebauer A.M."/>
            <person name="Hofrichter M."/>
            <person name="Liers C."/>
            <person name="Kellner H."/>
        </authorList>
    </citation>
    <scope>NUCLEOTIDE SEQUENCE [LARGE SCALE GENOMIC DNA]</scope>
    <source>
        <strain evidence="2 3">DSM 105466</strain>
    </source>
</reference>
<evidence type="ECO:0000313" key="3">
    <source>
        <dbReference type="Proteomes" id="UP000258309"/>
    </source>
</evidence>
<protein>
    <submittedName>
        <fullName evidence="2">Uncharacterized protein</fullName>
    </submittedName>
</protein>
<sequence>MQFSAPLTVFASFVAAVSAVNYASICTDTSLGGDCATLSGGNNVCINLVDFGFNDSIGSIQQFPGVSCSFWTDDNCSGNMPIKGAKGTGVINVQGSDFQSFSSARCTS</sequence>
<comment type="caution">
    <text evidence="2">The sequence shown here is derived from an EMBL/GenBank/DDBJ whole genome shotgun (WGS) entry which is preliminary data.</text>
</comment>
<dbReference type="EMBL" id="NCSJ02000320">
    <property type="protein sequence ID" value="RFU25615.1"/>
    <property type="molecule type" value="Genomic_DNA"/>
</dbReference>
<dbReference type="OrthoDB" id="5401396at2759"/>
<accession>A0A3E2GWS3</accession>
<dbReference type="Gene3D" id="2.60.20.10">
    <property type="entry name" value="Crystallins"/>
    <property type="match status" value="1"/>
</dbReference>
<proteinExistence type="predicted"/>
<keyword evidence="1" id="KW-0732">Signal</keyword>
<feature type="chain" id="PRO_5017665721" evidence="1">
    <location>
        <begin position="20"/>
        <end position="108"/>
    </location>
</feature>
<keyword evidence="3" id="KW-1185">Reference proteome</keyword>
<evidence type="ECO:0000256" key="1">
    <source>
        <dbReference type="SAM" id="SignalP"/>
    </source>
</evidence>
<organism evidence="2 3">
    <name type="scientific">Scytalidium lignicola</name>
    <name type="common">Hyphomycete</name>
    <dbReference type="NCBI Taxonomy" id="5539"/>
    <lineage>
        <taxon>Eukaryota</taxon>
        <taxon>Fungi</taxon>
        <taxon>Dikarya</taxon>
        <taxon>Ascomycota</taxon>
        <taxon>Pezizomycotina</taxon>
        <taxon>Leotiomycetes</taxon>
        <taxon>Leotiomycetes incertae sedis</taxon>
        <taxon>Scytalidium</taxon>
    </lineage>
</organism>
<gene>
    <name evidence="2" type="ORF">B7463_g10718</name>
</gene>
<feature type="signal peptide" evidence="1">
    <location>
        <begin position="1"/>
        <end position="19"/>
    </location>
</feature>
<feature type="non-terminal residue" evidence="2">
    <location>
        <position position="1"/>
    </location>
</feature>
<dbReference type="AlphaFoldDB" id="A0A3E2GWS3"/>
<feature type="non-terminal residue" evidence="2">
    <location>
        <position position="108"/>
    </location>
</feature>